<organism evidence="1">
    <name type="scientific">marine sediment metagenome</name>
    <dbReference type="NCBI Taxonomy" id="412755"/>
    <lineage>
        <taxon>unclassified sequences</taxon>
        <taxon>metagenomes</taxon>
        <taxon>ecological metagenomes</taxon>
    </lineage>
</organism>
<reference evidence="1" key="1">
    <citation type="journal article" date="2015" name="Nature">
        <title>Complex archaea that bridge the gap between prokaryotes and eukaryotes.</title>
        <authorList>
            <person name="Spang A."/>
            <person name="Saw J.H."/>
            <person name="Jorgensen S.L."/>
            <person name="Zaremba-Niedzwiedzka K."/>
            <person name="Martijn J."/>
            <person name="Lind A.E."/>
            <person name="van Eijk R."/>
            <person name="Schleper C."/>
            <person name="Guy L."/>
            <person name="Ettema T.J."/>
        </authorList>
    </citation>
    <scope>NUCLEOTIDE SEQUENCE</scope>
</reference>
<protein>
    <submittedName>
        <fullName evidence="1">Uncharacterized protein</fullName>
    </submittedName>
</protein>
<gene>
    <name evidence="1" type="ORF">LCGC14_1757760</name>
</gene>
<dbReference type="AlphaFoldDB" id="A0A0F9H1Z8"/>
<accession>A0A0F9H1Z8</accession>
<proteinExistence type="predicted"/>
<dbReference type="EMBL" id="LAZR01016306">
    <property type="protein sequence ID" value="KKM05075.1"/>
    <property type="molecule type" value="Genomic_DNA"/>
</dbReference>
<comment type="caution">
    <text evidence="1">The sequence shown here is derived from an EMBL/GenBank/DDBJ whole genome shotgun (WGS) entry which is preliminary data.</text>
</comment>
<evidence type="ECO:0000313" key="1">
    <source>
        <dbReference type="EMBL" id="KKM05075.1"/>
    </source>
</evidence>
<name>A0A0F9H1Z8_9ZZZZ</name>
<sequence>MSRGKYNAEVNVRLVVTVYAEDKDEARMAAYRVVHKLIKRTGAGDGTVTALSVRRTGSARDEYQPPKRVRS</sequence>